<dbReference type="InterPro" id="IPR020210">
    <property type="entry name" value="Uncharacterised_YpbF_TM"/>
</dbReference>
<dbReference type="STRING" id="217031.ABB05_00355"/>
<keyword evidence="1" id="KW-0472">Membrane</keyword>
<reference evidence="2 4" key="2">
    <citation type="submission" date="2015-06" db="EMBL/GenBank/DDBJ databases">
        <title>Genome sequencing project of Bacillus galactosidilyticus PL133.</title>
        <authorList>
            <person name="Gaiero J."/>
            <person name="Nicol R."/>
            <person name="Habash M."/>
        </authorList>
    </citation>
    <scope>NUCLEOTIDE SEQUENCE [LARGE SCALE GENOMIC DNA]</scope>
    <source>
        <strain evidence="2 4">PL133</strain>
    </source>
</reference>
<feature type="transmembrane region" description="Helical" evidence="1">
    <location>
        <begin position="36"/>
        <end position="59"/>
    </location>
</feature>
<dbReference type="PATRIC" id="fig|217031.4.peg.3879"/>
<dbReference type="EMBL" id="LDJR01000005">
    <property type="protein sequence ID" value="OAK75817.1"/>
    <property type="molecule type" value="Genomic_DNA"/>
</dbReference>
<reference evidence="3 5" key="1">
    <citation type="submission" date="2015-05" db="EMBL/GenBank/DDBJ databases">
        <title>Comparison of genome.</title>
        <authorList>
            <person name="Zheng Z."/>
            <person name="Sun M."/>
        </authorList>
    </citation>
    <scope>NUCLEOTIDE SEQUENCE [LARGE SCALE GENOMIC DNA]</scope>
    <source>
        <strain evidence="3 5">G25-74</strain>
    </source>
</reference>
<feature type="transmembrane region" description="Helical" evidence="1">
    <location>
        <begin position="79"/>
        <end position="98"/>
    </location>
</feature>
<dbReference type="Pfam" id="PF10864">
    <property type="entry name" value="DUF2663"/>
    <property type="match status" value="1"/>
</dbReference>
<proteinExistence type="predicted"/>
<dbReference type="EMBL" id="LGPB01000095">
    <property type="protein sequence ID" value="KRG12188.1"/>
    <property type="molecule type" value="Genomic_DNA"/>
</dbReference>
<organism evidence="2 4">
    <name type="scientific">Lederbergia galactosidilytica</name>
    <dbReference type="NCBI Taxonomy" id="217031"/>
    <lineage>
        <taxon>Bacteria</taxon>
        <taxon>Bacillati</taxon>
        <taxon>Bacillota</taxon>
        <taxon>Bacilli</taxon>
        <taxon>Bacillales</taxon>
        <taxon>Bacillaceae</taxon>
        <taxon>Lederbergia</taxon>
    </lineage>
</organism>
<evidence type="ECO:0000313" key="2">
    <source>
        <dbReference type="EMBL" id="KRG12188.1"/>
    </source>
</evidence>
<keyword evidence="1" id="KW-0812">Transmembrane</keyword>
<keyword evidence="5" id="KW-1185">Reference proteome</keyword>
<accession>A0A0Q9XUB2</accession>
<dbReference type="Proteomes" id="UP000053881">
    <property type="component" value="Unassembled WGS sequence"/>
</dbReference>
<comment type="caution">
    <text evidence="2">The sequence shown here is derived from an EMBL/GenBank/DDBJ whole genome shotgun (WGS) entry which is preliminary data.</text>
</comment>
<evidence type="ECO:0000256" key="1">
    <source>
        <dbReference type="SAM" id="Phobius"/>
    </source>
</evidence>
<dbReference type="AlphaFoldDB" id="A0A0Q9XUB2"/>
<evidence type="ECO:0000313" key="4">
    <source>
        <dbReference type="Proteomes" id="UP000053881"/>
    </source>
</evidence>
<evidence type="ECO:0000313" key="3">
    <source>
        <dbReference type="EMBL" id="OAK75817.1"/>
    </source>
</evidence>
<protein>
    <submittedName>
        <fullName evidence="2">Uncharacterized protein</fullName>
    </submittedName>
</protein>
<sequence>MESFLLEEGDKMDPTTKQLLQSLIDRKSKLNRYKQLHFILFSTAILFSAVLFYTVYNMAVLPFQTSIFDLITFILQKNHFIFLLLIAFSLFGAVKIVFEKKTKSEKDYHALRCEVIDKSGDLWKGEQWENRHKIYEKMKKSYDINLYHQSK</sequence>
<name>A0A0Q9XUB2_9BACI</name>
<dbReference type="Proteomes" id="UP000077881">
    <property type="component" value="Unassembled WGS sequence"/>
</dbReference>
<evidence type="ECO:0000313" key="5">
    <source>
        <dbReference type="Proteomes" id="UP000077881"/>
    </source>
</evidence>
<keyword evidence="1" id="KW-1133">Transmembrane helix</keyword>
<gene>
    <name evidence="3" type="ORF">ABB05_00355</name>
    <name evidence="2" type="ORF">ACA29_11670</name>
</gene>
<dbReference type="RefSeq" id="WP_057989223.1">
    <property type="nucleotide sequence ID" value="NZ_JAGGKH010000006.1"/>
</dbReference>